<dbReference type="InterPro" id="IPR003697">
    <property type="entry name" value="Maf-like"/>
</dbReference>
<name>A0A653D6Y3_CALMS</name>
<dbReference type="Gene3D" id="3.90.950.10">
    <property type="match status" value="1"/>
</dbReference>
<dbReference type="PANTHER" id="PTHR43213:SF5">
    <property type="entry name" value="BIFUNCTIONAL DTTP_UTP PYROPHOSPHATASE_METHYLTRANSFERASE PROTEIN-RELATED"/>
    <property type="match status" value="1"/>
</dbReference>
<dbReference type="NCBIfam" id="TIGR00172">
    <property type="entry name" value="maf"/>
    <property type="match status" value="1"/>
</dbReference>
<proteinExistence type="inferred from homology"/>
<dbReference type="HAMAP" id="MF_00528">
    <property type="entry name" value="Maf"/>
    <property type="match status" value="1"/>
</dbReference>
<dbReference type="SUPFAM" id="SSF52972">
    <property type="entry name" value="ITPase-like"/>
    <property type="match status" value="1"/>
</dbReference>
<evidence type="ECO:0000313" key="3">
    <source>
        <dbReference type="EMBL" id="VEN55321.1"/>
    </source>
</evidence>
<organism evidence="3 4">
    <name type="scientific">Callosobruchus maculatus</name>
    <name type="common">Southern cowpea weevil</name>
    <name type="synonym">Pulse bruchid</name>
    <dbReference type="NCBI Taxonomy" id="64391"/>
    <lineage>
        <taxon>Eukaryota</taxon>
        <taxon>Metazoa</taxon>
        <taxon>Ecdysozoa</taxon>
        <taxon>Arthropoda</taxon>
        <taxon>Hexapoda</taxon>
        <taxon>Insecta</taxon>
        <taxon>Pterygota</taxon>
        <taxon>Neoptera</taxon>
        <taxon>Endopterygota</taxon>
        <taxon>Coleoptera</taxon>
        <taxon>Polyphaga</taxon>
        <taxon>Cucujiformia</taxon>
        <taxon>Chrysomeloidea</taxon>
        <taxon>Chrysomelidae</taxon>
        <taxon>Bruchinae</taxon>
        <taxon>Bruchini</taxon>
        <taxon>Callosobruchus</taxon>
    </lineage>
</organism>
<keyword evidence="4" id="KW-1185">Reference proteome</keyword>
<dbReference type="EMBL" id="CAACVG010010244">
    <property type="protein sequence ID" value="VEN55321.1"/>
    <property type="molecule type" value="Genomic_DNA"/>
</dbReference>
<gene>
    <name evidence="3" type="ORF">CALMAC_LOCUS14538</name>
</gene>
<dbReference type="PIRSF" id="PIRSF006305">
    <property type="entry name" value="Maf"/>
    <property type="match status" value="1"/>
</dbReference>
<dbReference type="Pfam" id="PF02545">
    <property type="entry name" value="Maf"/>
    <property type="match status" value="1"/>
</dbReference>
<evidence type="ECO:0000256" key="1">
    <source>
        <dbReference type="ARBA" id="ARBA00001968"/>
    </source>
</evidence>
<dbReference type="AlphaFoldDB" id="A0A653D6Y3"/>
<evidence type="ECO:0000256" key="2">
    <source>
        <dbReference type="ARBA" id="ARBA00022801"/>
    </source>
</evidence>
<evidence type="ECO:0000313" key="4">
    <source>
        <dbReference type="Proteomes" id="UP000410492"/>
    </source>
</evidence>
<dbReference type="GO" id="GO:0047429">
    <property type="term" value="F:nucleoside triphosphate diphosphatase activity"/>
    <property type="evidence" value="ECO:0007669"/>
    <property type="project" value="InterPro"/>
</dbReference>
<reference evidence="3 4" key="1">
    <citation type="submission" date="2019-01" db="EMBL/GenBank/DDBJ databases">
        <authorList>
            <person name="Sayadi A."/>
        </authorList>
    </citation>
    <scope>NUCLEOTIDE SEQUENCE [LARGE SCALE GENOMIC DNA]</scope>
</reference>
<dbReference type="OrthoDB" id="10267058at2759"/>
<sequence length="211" mass="23614">MLEPLLSQLNEMRIILASSSKQRSALLSSTNLKFEIVPSNYEENLDPQKHTFSDFVEKTAIGKLNDVYNRLKNDVLKPDIIIGVDTMVAYNGRMYGKPKDKNDAFQTIRDLTQSNLPNSVYTGVAIRYKDIIHKFTEVTNVYMHKLDESEIMAYVETGEPMGKAGGYGIQGIASTFVTRIDGDCNNVIGLPLCRLSLELKRIVCGNIATSR</sequence>
<dbReference type="InterPro" id="IPR029001">
    <property type="entry name" value="ITPase-like_fam"/>
</dbReference>
<dbReference type="Proteomes" id="UP000410492">
    <property type="component" value="Unassembled WGS sequence"/>
</dbReference>
<dbReference type="CDD" id="cd00555">
    <property type="entry name" value="Maf"/>
    <property type="match status" value="1"/>
</dbReference>
<evidence type="ECO:0008006" key="5">
    <source>
        <dbReference type="Google" id="ProtNLM"/>
    </source>
</evidence>
<protein>
    <recommendedName>
        <fullName evidence="5">Maf-like protein</fullName>
    </recommendedName>
</protein>
<keyword evidence="2" id="KW-0378">Hydrolase</keyword>
<dbReference type="PANTHER" id="PTHR43213">
    <property type="entry name" value="BIFUNCTIONAL DTTP/UTP PYROPHOSPHATASE/METHYLTRANSFERASE PROTEIN-RELATED"/>
    <property type="match status" value="1"/>
</dbReference>
<comment type="cofactor">
    <cofactor evidence="1">
        <name>a divalent metal cation</name>
        <dbReference type="ChEBI" id="CHEBI:60240"/>
    </cofactor>
</comment>
<accession>A0A653D6Y3</accession>